<dbReference type="InterPro" id="IPR001697">
    <property type="entry name" value="Pyr_Knase"/>
</dbReference>
<dbReference type="PROSITE" id="PS00110">
    <property type="entry name" value="PYRUVATE_KINASE"/>
    <property type="match status" value="1"/>
</dbReference>
<dbReference type="GO" id="GO:0004743">
    <property type="term" value="F:pyruvate kinase activity"/>
    <property type="evidence" value="ECO:0007669"/>
    <property type="project" value="UniProtKB-UniRule"/>
</dbReference>
<comment type="similarity">
    <text evidence="4 17">Belongs to the pyruvate kinase family.</text>
</comment>
<proteinExistence type="inferred from homology"/>
<dbReference type="Pfam" id="PF02887">
    <property type="entry name" value="PK_C"/>
    <property type="match status" value="1"/>
</dbReference>
<evidence type="ECO:0000256" key="17">
    <source>
        <dbReference type="RuleBase" id="RU000504"/>
    </source>
</evidence>
<dbReference type="InterPro" id="IPR015806">
    <property type="entry name" value="Pyrv_Knase_insert_dom_sf"/>
</dbReference>
<keyword evidence="13" id="KW-0630">Potassium</keyword>
<keyword evidence="15 20" id="KW-0670">Pyruvate</keyword>
<gene>
    <name evidence="20" type="ORF">B5E91_12395</name>
</gene>
<evidence type="ECO:0000256" key="16">
    <source>
        <dbReference type="NCBIfam" id="TIGR01064"/>
    </source>
</evidence>
<evidence type="ECO:0000256" key="11">
    <source>
        <dbReference type="ARBA" id="ARBA00022840"/>
    </source>
</evidence>
<dbReference type="InterPro" id="IPR015795">
    <property type="entry name" value="Pyrv_Knase_C"/>
</dbReference>
<evidence type="ECO:0000259" key="18">
    <source>
        <dbReference type="Pfam" id="PF00224"/>
    </source>
</evidence>
<dbReference type="GO" id="GO:0006950">
    <property type="term" value="P:response to stress"/>
    <property type="evidence" value="ECO:0007669"/>
    <property type="project" value="UniProtKB-ARBA"/>
</dbReference>
<keyword evidence="12 17" id="KW-0460">Magnesium</keyword>
<dbReference type="SUPFAM" id="SSF52935">
    <property type="entry name" value="PK C-terminal domain-like"/>
    <property type="match status" value="1"/>
</dbReference>
<dbReference type="Proteomes" id="UP000196258">
    <property type="component" value="Unassembled WGS sequence"/>
</dbReference>
<evidence type="ECO:0000256" key="9">
    <source>
        <dbReference type="ARBA" id="ARBA00022741"/>
    </source>
</evidence>
<dbReference type="Gene3D" id="2.40.33.10">
    <property type="entry name" value="PK beta-barrel domain-like"/>
    <property type="match status" value="1"/>
</dbReference>
<evidence type="ECO:0000259" key="19">
    <source>
        <dbReference type="Pfam" id="PF02887"/>
    </source>
</evidence>
<feature type="domain" description="Pyruvate kinase C-terminal" evidence="19">
    <location>
        <begin position="364"/>
        <end position="473"/>
    </location>
</feature>
<dbReference type="RefSeq" id="WP_087258232.1">
    <property type="nucleotide sequence ID" value="NZ_JAGZXW010000014.1"/>
</dbReference>
<dbReference type="InterPro" id="IPR015793">
    <property type="entry name" value="Pyrv_Knase_brl"/>
</dbReference>
<dbReference type="Gene3D" id="3.20.20.60">
    <property type="entry name" value="Phosphoenolpyruvate-binding domains"/>
    <property type="match status" value="1"/>
</dbReference>
<dbReference type="FunFam" id="3.20.20.60:FF:000001">
    <property type="entry name" value="Pyruvate kinase"/>
    <property type="match status" value="1"/>
</dbReference>
<keyword evidence="8" id="KW-0479">Metal-binding</keyword>
<comment type="cofactor">
    <cofactor evidence="1">
        <name>Mg(2+)</name>
        <dbReference type="ChEBI" id="CHEBI:18420"/>
    </cofactor>
</comment>
<dbReference type="NCBIfam" id="TIGR01064">
    <property type="entry name" value="pyruv_kin"/>
    <property type="match status" value="1"/>
</dbReference>
<keyword evidence="14 17" id="KW-0324">Glycolysis</keyword>
<dbReference type="UniPathway" id="UPA00109">
    <property type="reaction ID" value="UER00188"/>
</dbReference>
<dbReference type="InterPro" id="IPR015813">
    <property type="entry name" value="Pyrv/PenolPyrv_kinase-like_dom"/>
</dbReference>
<evidence type="ECO:0000256" key="5">
    <source>
        <dbReference type="ARBA" id="ARBA00012142"/>
    </source>
</evidence>
<evidence type="ECO:0000256" key="1">
    <source>
        <dbReference type="ARBA" id="ARBA00001946"/>
    </source>
</evidence>
<evidence type="ECO:0000256" key="4">
    <source>
        <dbReference type="ARBA" id="ARBA00008663"/>
    </source>
</evidence>
<evidence type="ECO:0000256" key="8">
    <source>
        <dbReference type="ARBA" id="ARBA00022723"/>
    </source>
</evidence>
<evidence type="ECO:0000256" key="6">
    <source>
        <dbReference type="ARBA" id="ARBA00018587"/>
    </source>
</evidence>
<evidence type="ECO:0000256" key="15">
    <source>
        <dbReference type="ARBA" id="ARBA00023317"/>
    </source>
</evidence>
<dbReference type="InterPro" id="IPR040442">
    <property type="entry name" value="Pyrv_kinase-like_dom_sf"/>
</dbReference>
<evidence type="ECO:0000256" key="2">
    <source>
        <dbReference type="ARBA" id="ARBA00001958"/>
    </source>
</evidence>
<feature type="domain" description="Pyruvate kinase barrel" evidence="18">
    <location>
        <begin position="10"/>
        <end position="331"/>
    </location>
</feature>
<evidence type="ECO:0000256" key="3">
    <source>
        <dbReference type="ARBA" id="ARBA00004997"/>
    </source>
</evidence>
<evidence type="ECO:0000313" key="20">
    <source>
        <dbReference type="EMBL" id="OUQ03609.1"/>
    </source>
</evidence>
<dbReference type="GO" id="GO:0000287">
    <property type="term" value="F:magnesium ion binding"/>
    <property type="evidence" value="ECO:0007669"/>
    <property type="project" value="UniProtKB-UniRule"/>
</dbReference>
<comment type="caution">
    <text evidence="20">The sequence shown here is derived from an EMBL/GenBank/DDBJ whole genome shotgun (WGS) entry which is preliminary data.</text>
</comment>
<protein>
    <recommendedName>
        <fullName evidence="6 16">Pyruvate kinase</fullName>
        <ecNumber evidence="5 16">2.7.1.40</ecNumber>
    </recommendedName>
</protein>
<comment type="pathway">
    <text evidence="3 17">Carbohydrate degradation; glycolysis; pyruvate from D-glyceraldehyde 3-phosphate: step 5/5.</text>
</comment>
<accession>A0A1Y4Q9G8</accession>
<evidence type="ECO:0000256" key="12">
    <source>
        <dbReference type="ARBA" id="ARBA00022842"/>
    </source>
</evidence>
<evidence type="ECO:0000256" key="10">
    <source>
        <dbReference type="ARBA" id="ARBA00022777"/>
    </source>
</evidence>
<sequence length="478" mass="52276">MAFELKERKKKTRVVCTIGPASEDEKMLRKLILAGMNVMRLNFSHGDFEEHGGRIKTVRKLSNELNKNIAILLDTKGPEIRTGDFVGGKTEFKKGQVVTICQEDIEGTSDRFTITYKELYKDVKPGGFILVNDGQVELLVDHVEGTDIVCVCANDGIVKNKRGINVPGVKLGFDYLSPKDIADITFGCEQGVNFIAASFVRRAQDVLDVKKLLIENGHPEIQIIAKIENNEGVDNMDEILKVADGIMVARGDLGVEVPAEDVPLIQKKLIKKCRAAGKVVITATQMLDSMQENPRPTRAEVSDVANAIYDGTDAIMLSGESAQGKYPEESVMTMTKIALKTEETLDYASLLRKAIRTAPEDPSEAICMSVAEIASKFKVSAIVVYTESGSTAKRVSRYRPESMIIAATPYEPVTRSLALNWGVKGVVCKRMNDRASQLEYAQILAKENGVEPGEQILITAGTPGVGGTTSYLELVTVK</sequence>
<dbReference type="AlphaFoldDB" id="A0A1Y4Q9G8"/>
<dbReference type="EC" id="2.7.1.40" evidence="5 16"/>
<dbReference type="InterPro" id="IPR018209">
    <property type="entry name" value="Pyrv_Knase_AS"/>
</dbReference>
<dbReference type="InterPro" id="IPR011037">
    <property type="entry name" value="Pyrv_Knase-like_insert_dom_sf"/>
</dbReference>
<comment type="catalytic activity">
    <reaction evidence="17">
        <text>pyruvate + ATP = phosphoenolpyruvate + ADP + H(+)</text>
        <dbReference type="Rhea" id="RHEA:18157"/>
        <dbReference type="ChEBI" id="CHEBI:15361"/>
        <dbReference type="ChEBI" id="CHEBI:15378"/>
        <dbReference type="ChEBI" id="CHEBI:30616"/>
        <dbReference type="ChEBI" id="CHEBI:58702"/>
        <dbReference type="ChEBI" id="CHEBI:456216"/>
        <dbReference type="EC" id="2.7.1.40"/>
    </reaction>
</comment>
<dbReference type="NCBIfam" id="NF004491">
    <property type="entry name" value="PRK05826.1"/>
    <property type="match status" value="1"/>
</dbReference>
<dbReference type="EMBL" id="NFLB01000018">
    <property type="protein sequence ID" value="OUQ03609.1"/>
    <property type="molecule type" value="Genomic_DNA"/>
</dbReference>
<evidence type="ECO:0000313" key="21">
    <source>
        <dbReference type="Proteomes" id="UP000196258"/>
    </source>
</evidence>
<evidence type="ECO:0000256" key="14">
    <source>
        <dbReference type="ARBA" id="ARBA00023152"/>
    </source>
</evidence>
<dbReference type="InterPro" id="IPR036918">
    <property type="entry name" value="Pyrv_Knase_C_sf"/>
</dbReference>
<keyword evidence="11" id="KW-0067">ATP-binding</keyword>
<keyword evidence="10 17" id="KW-0418">Kinase</keyword>
<comment type="cofactor">
    <cofactor evidence="2">
        <name>K(+)</name>
        <dbReference type="ChEBI" id="CHEBI:29103"/>
    </cofactor>
</comment>
<dbReference type="SUPFAM" id="SSF50800">
    <property type="entry name" value="PK beta-barrel domain-like"/>
    <property type="match status" value="1"/>
</dbReference>
<dbReference type="Gene3D" id="3.40.1380.20">
    <property type="entry name" value="Pyruvate kinase, C-terminal domain"/>
    <property type="match status" value="1"/>
</dbReference>
<keyword evidence="7 17" id="KW-0808">Transferase</keyword>
<dbReference type="SUPFAM" id="SSF51621">
    <property type="entry name" value="Phosphoenolpyruvate/pyruvate domain"/>
    <property type="match status" value="1"/>
</dbReference>
<dbReference type="FunFam" id="2.40.33.10:FF:000001">
    <property type="entry name" value="Pyruvate kinase"/>
    <property type="match status" value="1"/>
</dbReference>
<dbReference type="GO" id="GO:0016301">
    <property type="term" value="F:kinase activity"/>
    <property type="evidence" value="ECO:0007669"/>
    <property type="project" value="UniProtKB-KW"/>
</dbReference>
<dbReference type="GO" id="GO:0005524">
    <property type="term" value="F:ATP binding"/>
    <property type="evidence" value="ECO:0007669"/>
    <property type="project" value="UniProtKB-KW"/>
</dbReference>
<dbReference type="NCBIfam" id="NF004978">
    <property type="entry name" value="PRK06354.1"/>
    <property type="match status" value="1"/>
</dbReference>
<dbReference type="Pfam" id="PF00224">
    <property type="entry name" value="PK"/>
    <property type="match status" value="1"/>
</dbReference>
<reference evidence="21" key="1">
    <citation type="submission" date="2017-04" db="EMBL/GenBank/DDBJ databases">
        <title>Function of individual gut microbiota members based on whole genome sequencing of pure cultures obtained from chicken caecum.</title>
        <authorList>
            <person name="Medvecky M."/>
            <person name="Cejkova D."/>
            <person name="Polansky O."/>
            <person name="Karasova D."/>
            <person name="Kubasova T."/>
            <person name="Cizek A."/>
            <person name="Rychlik I."/>
        </authorList>
    </citation>
    <scope>NUCLEOTIDE SEQUENCE [LARGE SCALE GENOMIC DNA]</scope>
    <source>
        <strain evidence="21">An149</strain>
    </source>
</reference>
<evidence type="ECO:0000256" key="7">
    <source>
        <dbReference type="ARBA" id="ARBA00022679"/>
    </source>
</evidence>
<dbReference type="PANTHER" id="PTHR11817">
    <property type="entry name" value="PYRUVATE KINASE"/>
    <property type="match status" value="1"/>
</dbReference>
<keyword evidence="9" id="KW-0547">Nucleotide-binding</keyword>
<dbReference type="PRINTS" id="PR01050">
    <property type="entry name" value="PYRUVTKNASE"/>
</dbReference>
<dbReference type="GO" id="GO:0030955">
    <property type="term" value="F:potassium ion binding"/>
    <property type="evidence" value="ECO:0007669"/>
    <property type="project" value="UniProtKB-UniRule"/>
</dbReference>
<organism evidence="20 21">
    <name type="scientific">Thomasclavelia spiroformis</name>
    <dbReference type="NCBI Taxonomy" id="29348"/>
    <lineage>
        <taxon>Bacteria</taxon>
        <taxon>Bacillati</taxon>
        <taxon>Bacillota</taxon>
        <taxon>Erysipelotrichia</taxon>
        <taxon>Erysipelotrichales</taxon>
        <taxon>Coprobacillaceae</taxon>
        <taxon>Thomasclavelia</taxon>
    </lineage>
</organism>
<name>A0A1Y4Q9G8_9FIRM</name>
<evidence type="ECO:0000256" key="13">
    <source>
        <dbReference type="ARBA" id="ARBA00022958"/>
    </source>
</evidence>